<sequence length="97" mass="10695">MALSTRVHRASDRMMENTTFCEVGRLSDSSVVMQICNWCSGQLTLILGLFFQQVSSLSTCSVAYQSSAGTRKVWLGNNDQISYLVHSSSAGPKRIFP</sequence>
<name>A0AAD5IS17_ACENE</name>
<gene>
    <name evidence="1" type="ORF">LWI28_021050</name>
</gene>
<dbReference type="AlphaFoldDB" id="A0AAD5IS17"/>
<protein>
    <submittedName>
        <fullName evidence="1">Uncharacterized protein</fullName>
    </submittedName>
</protein>
<keyword evidence="2" id="KW-1185">Reference proteome</keyword>
<reference evidence="1" key="1">
    <citation type="journal article" date="2022" name="Plant J.">
        <title>Strategies of tolerance reflected in two North American maple genomes.</title>
        <authorList>
            <person name="McEvoy S.L."/>
            <person name="Sezen U.U."/>
            <person name="Trouern-Trend A."/>
            <person name="McMahon S.M."/>
            <person name="Schaberg P.G."/>
            <person name="Yang J."/>
            <person name="Wegrzyn J.L."/>
            <person name="Swenson N.G."/>
        </authorList>
    </citation>
    <scope>NUCLEOTIDE SEQUENCE</scope>
    <source>
        <strain evidence="1">91603</strain>
    </source>
</reference>
<reference evidence="1" key="2">
    <citation type="submission" date="2023-02" db="EMBL/GenBank/DDBJ databases">
        <authorList>
            <person name="Swenson N.G."/>
            <person name="Wegrzyn J.L."/>
            <person name="Mcevoy S.L."/>
        </authorList>
    </citation>
    <scope>NUCLEOTIDE SEQUENCE</scope>
    <source>
        <strain evidence="1">91603</strain>
        <tissue evidence="1">Leaf</tissue>
    </source>
</reference>
<proteinExistence type="predicted"/>
<organism evidence="1 2">
    <name type="scientific">Acer negundo</name>
    <name type="common">Box elder</name>
    <dbReference type="NCBI Taxonomy" id="4023"/>
    <lineage>
        <taxon>Eukaryota</taxon>
        <taxon>Viridiplantae</taxon>
        <taxon>Streptophyta</taxon>
        <taxon>Embryophyta</taxon>
        <taxon>Tracheophyta</taxon>
        <taxon>Spermatophyta</taxon>
        <taxon>Magnoliopsida</taxon>
        <taxon>eudicotyledons</taxon>
        <taxon>Gunneridae</taxon>
        <taxon>Pentapetalae</taxon>
        <taxon>rosids</taxon>
        <taxon>malvids</taxon>
        <taxon>Sapindales</taxon>
        <taxon>Sapindaceae</taxon>
        <taxon>Hippocastanoideae</taxon>
        <taxon>Acereae</taxon>
        <taxon>Acer</taxon>
    </lineage>
</organism>
<comment type="caution">
    <text evidence="1">The sequence shown here is derived from an EMBL/GenBank/DDBJ whole genome shotgun (WGS) entry which is preliminary data.</text>
</comment>
<evidence type="ECO:0000313" key="1">
    <source>
        <dbReference type="EMBL" id="KAI9174675.1"/>
    </source>
</evidence>
<dbReference type="EMBL" id="JAJSOW010000103">
    <property type="protein sequence ID" value="KAI9174675.1"/>
    <property type="molecule type" value="Genomic_DNA"/>
</dbReference>
<evidence type="ECO:0000313" key="2">
    <source>
        <dbReference type="Proteomes" id="UP001064489"/>
    </source>
</evidence>
<accession>A0AAD5IS17</accession>
<dbReference type="Proteomes" id="UP001064489">
    <property type="component" value="Chromosome 8"/>
</dbReference>